<evidence type="ECO:0000256" key="5">
    <source>
        <dbReference type="ARBA" id="ARBA00023014"/>
    </source>
</evidence>
<reference evidence="7" key="2">
    <citation type="submission" date="2020-09" db="EMBL/GenBank/DDBJ databases">
        <authorList>
            <person name="Sun Q."/>
            <person name="Zhou Y."/>
        </authorList>
    </citation>
    <scope>NUCLEOTIDE SEQUENCE</scope>
    <source>
        <strain evidence="7">CGMCC 1.12777</strain>
    </source>
</reference>
<dbReference type="PANTHER" id="PTHR32479">
    <property type="entry name" value="GLYCOLATE OXIDASE IRON-SULFUR SUBUNIT"/>
    <property type="match status" value="1"/>
</dbReference>
<dbReference type="InterPro" id="IPR017896">
    <property type="entry name" value="4Fe4S_Fe-S-bd"/>
</dbReference>
<dbReference type="GO" id="GO:0046872">
    <property type="term" value="F:metal ion binding"/>
    <property type="evidence" value="ECO:0007669"/>
    <property type="project" value="UniProtKB-KW"/>
</dbReference>
<dbReference type="Pfam" id="PF13183">
    <property type="entry name" value="Fer4_8"/>
    <property type="match status" value="1"/>
</dbReference>
<evidence type="ECO:0000256" key="1">
    <source>
        <dbReference type="ARBA" id="ARBA00022485"/>
    </source>
</evidence>
<accession>A0A8J3EK60</accession>
<evidence type="ECO:0000256" key="4">
    <source>
        <dbReference type="ARBA" id="ARBA00023004"/>
    </source>
</evidence>
<name>A0A8J3EK60_9BACL</name>
<evidence type="ECO:0000313" key="7">
    <source>
        <dbReference type="EMBL" id="GGH76288.1"/>
    </source>
</evidence>
<dbReference type="RefSeq" id="WP_229745376.1">
    <property type="nucleotide sequence ID" value="NZ_BMFV01000003.1"/>
</dbReference>
<keyword evidence="2" id="KW-0479">Metal-binding</keyword>
<dbReference type="PROSITE" id="PS00198">
    <property type="entry name" value="4FE4S_FER_1"/>
    <property type="match status" value="1"/>
</dbReference>
<dbReference type="InterPro" id="IPR017900">
    <property type="entry name" value="4Fe4S_Fe_S_CS"/>
</dbReference>
<protein>
    <submittedName>
        <fullName evidence="7">Glycolate oxidase iron-sulfur subunit</fullName>
    </submittedName>
</protein>
<keyword evidence="5" id="KW-0411">Iron-sulfur</keyword>
<dbReference type="InterPro" id="IPR009051">
    <property type="entry name" value="Helical_ferredxn"/>
</dbReference>
<comment type="caution">
    <text evidence="7">The sequence shown here is derived from an EMBL/GenBank/DDBJ whole genome shotgun (WGS) entry which is preliminary data.</text>
</comment>
<dbReference type="PROSITE" id="PS51379">
    <property type="entry name" value="4FE4S_FER_2"/>
    <property type="match status" value="2"/>
</dbReference>
<keyword evidence="1" id="KW-0004">4Fe-4S</keyword>
<dbReference type="SUPFAM" id="SSF46548">
    <property type="entry name" value="alpha-helical ferredoxin"/>
    <property type="match status" value="1"/>
</dbReference>
<evidence type="ECO:0000259" key="6">
    <source>
        <dbReference type="PROSITE" id="PS51379"/>
    </source>
</evidence>
<dbReference type="InterPro" id="IPR004017">
    <property type="entry name" value="Cys_rich_dom"/>
</dbReference>
<feature type="domain" description="4Fe-4S ferredoxin-type" evidence="6">
    <location>
        <begin position="70"/>
        <end position="95"/>
    </location>
</feature>
<feature type="domain" description="4Fe-4S ferredoxin-type" evidence="6">
    <location>
        <begin position="18"/>
        <end position="50"/>
    </location>
</feature>
<dbReference type="Pfam" id="PF02754">
    <property type="entry name" value="CCG"/>
    <property type="match status" value="2"/>
</dbReference>
<dbReference type="GO" id="GO:0016491">
    <property type="term" value="F:oxidoreductase activity"/>
    <property type="evidence" value="ECO:0007669"/>
    <property type="project" value="UniProtKB-ARBA"/>
</dbReference>
<organism evidence="7 8">
    <name type="scientific">Pullulanibacillus pueri</name>
    <dbReference type="NCBI Taxonomy" id="1437324"/>
    <lineage>
        <taxon>Bacteria</taxon>
        <taxon>Bacillati</taxon>
        <taxon>Bacillota</taxon>
        <taxon>Bacilli</taxon>
        <taxon>Bacillales</taxon>
        <taxon>Sporolactobacillaceae</taxon>
        <taxon>Pullulanibacillus</taxon>
    </lineage>
</organism>
<dbReference type="AlphaFoldDB" id="A0A8J3EK60"/>
<keyword evidence="4" id="KW-0408">Iron</keyword>
<dbReference type="EMBL" id="BMFV01000003">
    <property type="protein sequence ID" value="GGH76288.1"/>
    <property type="molecule type" value="Genomic_DNA"/>
</dbReference>
<keyword evidence="3" id="KW-0677">Repeat</keyword>
<dbReference type="InterPro" id="IPR012257">
    <property type="entry name" value="Glc_ox_4Fe-4S"/>
</dbReference>
<dbReference type="Proteomes" id="UP000656813">
    <property type="component" value="Unassembled WGS sequence"/>
</dbReference>
<evidence type="ECO:0000256" key="3">
    <source>
        <dbReference type="ARBA" id="ARBA00022737"/>
    </source>
</evidence>
<evidence type="ECO:0000313" key="8">
    <source>
        <dbReference type="Proteomes" id="UP000656813"/>
    </source>
</evidence>
<dbReference type="PIRSF" id="PIRSF000139">
    <property type="entry name" value="Glc_ox_4Fe-4S"/>
    <property type="match status" value="1"/>
</dbReference>
<reference evidence="7" key="1">
    <citation type="journal article" date="2014" name="Int. J. Syst. Evol. Microbiol.">
        <title>Complete genome sequence of Corynebacterium casei LMG S-19264T (=DSM 44701T), isolated from a smear-ripened cheese.</title>
        <authorList>
            <consortium name="US DOE Joint Genome Institute (JGI-PGF)"/>
            <person name="Walter F."/>
            <person name="Albersmeier A."/>
            <person name="Kalinowski J."/>
            <person name="Ruckert C."/>
        </authorList>
    </citation>
    <scope>NUCLEOTIDE SEQUENCE</scope>
    <source>
        <strain evidence="7">CGMCC 1.12777</strain>
    </source>
</reference>
<keyword evidence="8" id="KW-1185">Reference proteome</keyword>
<dbReference type="Gene3D" id="1.10.1060.10">
    <property type="entry name" value="Alpha-helical ferredoxin"/>
    <property type="match status" value="1"/>
</dbReference>
<gene>
    <name evidence="7" type="primary">glcF</name>
    <name evidence="7" type="ORF">GCM10007096_06490</name>
</gene>
<proteinExistence type="predicted"/>
<evidence type="ECO:0000256" key="2">
    <source>
        <dbReference type="ARBA" id="ARBA00022723"/>
    </source>
</evidence>
<sequence length="495" mass="55066">MSGKPTKPKERSAIQQAFKERLDENELMNCMRCGFCLPACPTYLETQKEAASPRGRIALMKAVYDGKIEPDDDVQDQLDLCLGCRACEPVCPSGVKYGHLLEQARGAINENKKKSLKEKAIRRLVFRDLFPHQKRMRQVTGLIRLYQRSGLKKLAEATGALQLLPEGMRDMQHILPPIVSAKRMKARPVHLKAVTPHYHVKTTVNGRPVKVEKGKIDFQAATAEGESPRSKPIESTKRVAFFAGCLMDTMFLETNNATMKLLQLAGCDIVNPPRQACCGALHGHSGELQGAHELAKRNIQAFEDLDVDYIVTNAGGCGAFLIDYDHLLKDDPEWSARAKQFVEKIKDISVILLESGFLDKIDLRLPSQRVTYQDSCHLRNVMGTGTAPRQLLRSIEGVDYHELKEADVCCGSAGIYNLIQEEMATQLIDRKMAHVKDIAPQVIVTSNPGCLLQMKLGIKRAGLEGKMEAVHLVDLLLKSVDPNLFESLDEGEVTQ</sequence>
<dbReference type="GO" id="GO:0051539">
    <property type="term" value="F:4 iron, 4 sulfur cluster binding"/>
    <property type="evidence" value="ECO:0007669"/>
    <property type="project" value="UniProtKB-KW"/>
</dbReference>
<dbReference type="PANTHER" id="PTHR32479:SF17">
    <property type="entry name" value="GLYCOLATE OXIDASE IRON-SULFUR SUBUNIT"/>
    <property type="match status" value="1"/>
</dbReference>